<evidence type="ECO:0000313" key="6">
    <source>
        <dbReference type="EMBL" id="QDU23344.1"/>
    </source>
</evidence>
<evidence type="ECO:0008006" key="8">
    <source>
        <dbReference type="Google" id="ProtNLM"/>
    </source>
</evidence>
<gene>
    <name evidence="6" type="ORF">ETAA1_53430</name>
</gene>
<reference evidence="6 7" key="1">
    <citation type="submission" date="2019-02" db="EMBL/GenBank/DDBJ databases">
        <title>Deep-cultivation of Planctomycetes and their phenomic and genomic characterization uncovers novel biology.</title>
        <authorList>
            <person name="Wiegand S."/>
            <person name="Jogler M."/>
            <person name="Boedeker C."/>
            <person name="Pinto D."/>
            <person name="Vollmers J."/>
            <person name="Rivas-Marin E."/>
            <person name="Kohn T."/>
            <person name="Peeters S.H."/>
            <person name="Heuer A."/>
            <person name="Rast P."/>
            <person name="Oberbeckmann S."/>
            <person name="Bunk B."/>
            <person name="Jeske O."/>
            <person name="Meyerdierks A."/>
            <person name="Storesund J.E."/>
            <person name="Kallscheuer N."/>
            <person name="Luecker S."/>
            <person name="Lage O.M."/>
            <person name="Pohl T."/>
            <person name="Merkel B.J."/>
            <person name="Hornburger P."/>
            <person name="Mueller R.-W."/>
            <person name="Bruemmer F."/>
            <person name="Labrenz M."/>
            <person name="Spormann A.M."/>
            <person name="Op den Camp H."/>
            <person name="Overmann J."/>
            <person name="Amann R."/>
            <person name="Jetten M.S.M."/>
            <person name="Mascher T."/>
            <person name="Medema M.H."/>
            <person name="Devos D.P."/>
            <person name="Kaster A.-K."/>
            <person name="Ovreas L."/>
            <person name="Rohde M."/>
            <person name="Galperin M.Y."/>
            <person name="Jogler C."/>
        </authorList>
    </citation>
    <scope>NUCLEOTIDE SEQUENCE [LARGE SCALE GENOMIC DNA]</scope>
    <source>
        <strain evidence="6 7">ETA_A1</strain>
    </source>
</reference>
<dbReference type="PIRSF" id="PIRSF036466">
    <property type="entry name" value="UCP036466"/>
    <property type="match status" value="1"/>
</dbReference>
<proteinExistence type="inferred from homology"/>
<dbReference type="HAMAP" id="MF_01361">
    <property type="entry name" value="UPF0391"/>
    <property type="match status" value="1"/>
</dbReference>
<dbReference type="RefSeq" id="WP_145243534.1">
    <property type="nucleotide sequence ID" value="NZ_CP036273.1"/>
</dbReference>
<protein>
    <recommendedName>
        <fullName evidence="8">DUF1328 domain-containing protein</fullName>
    </recommendedName>
</protein>
<keyword evidence="2 5" id="KW-0812">Transmembrane</keyword>
<evidence type="ECO:0000256" key="1">
    <source>
        <dbReference type="ARBA" id="ARBA00022475"/>
    </source>
</evidence>
<sequence>MLRMALTFLIVAIVSAVLGFGLIADVSLDAAKVLSFVFLVLAVVSFVADAFRRRDRMIDPV</sequence>
<dbReference type="Proteomes" id="UP000319576">
    <property type="component" value="Chromosome"/>
</dbReference>
<dbReference type="NCBIfam" id="NF010229">
    <property type="entry name" value="PRK13682.1-4"/>
    <property type="match status" value="1"/>
</dbReference>
<accession>A0A517Y0Q7</accession>
<dbReference type="AlphaFoldDB" id="A0A517Y0Q7"/>
<name>A0A517Y0Q7_9BACT</name>
<dbReference type="InterPro" id="IPR009760">
    <property type="entry name" value="DUF1328"/>
</dbReference>
<dbReference type="EMBL" id="CP036273">
    <property type="protein sequence ID" value="QDU23344.1"/>
    <property type="molecule type" value="Genomic_DNA"/>
</dbReference>
<dbReference type="GO" id="GO:0005886">
    <property type="term" value="C:plasma membrane"/>
    <property type="evidence" value="ECO:0007669"/>
    <property type="project" value="InterPro"/>
</dbReference>
<evidence type="ECO:0000256" key="2">
    <source>
        <dbReference type="ARBA" id="ARBA00022692"/>
    </source>
</evidence>
<dbReference type="Pfam" id="PF07043">
    <property type="entry name" value="DUF1328"/>
    <property type="match status" value="1"/>
</dbReference>
<evidence type="ECO:0000256" key="4">
    <source>
        <dbReference type="ARBA" id="ARBA00023136"/>
    </source>
</evidence>
<feature type="transmembrane region" description="Helical" evidence="5">
    <location>
        <begin position="33"/>
        <end position="51"/>
    </location>
</feature>
<keyword evidence="7" id="KW-1185">Reference proteome</keyword>
<evidence type="ECO:0000256" key="3">
    <source>
        <dbReference type="ARBA" id="ARBA00022989"/>
    </source>
</evidence>
<keyword evidence="3 5" id="KW-1133">Transmembrane helix</keyword>
<dbReference type="KEGG" id="uli:ETAA1_53430"/>
<keyword evidence="1" id="KW-1003">Cell membrane</keyword>
<evidence type="ECO:0000313" key="7">
    <source>
        <dbReference type="Proteomes" id="UP000319576"/>
    </source>
</evidence>
<organism evidence="6 7">
    <name type="scientific">Urbifossiella limnaea</name>
    <dbReference type="NCBI Taxonomy" id="2528023"/>
    <lineage>
        <taxon>Bacteria</taxon>
        <taxon>Pseudomonadati</taxon>
        <taxon>Planctomycetota</taxon>
        <taxon>Planctomycetia</taxon>
        <taxon>Gemmatales</taxon>
        <taxon>Gemmataceae</taxon>
        <taxon>Urbifossiella</taxon>
    </lineage>
</organism>
<evidence type="ECO:0000256" key="5">
    <source>
        <dbReference type="SAM" id="Phobius"/>
    </source>
</evidence>
<keyword evidence="4 5" id="KW-0472">Membrane</keyword>